<proteinExistence type="predicted"/>
<organism evidence="3 4">
    <name type="scientific">Pinctada imbricata</name>
    <name type="common">Atlantic pearl-oyster</name>
    <name type="synonym">Pinctada martensii</name>
    <dbReference type="NCBI Taxonomy" id="66713"/>
    <lineage>
        <taxon>Eukaryota</taxon>
        <taxon>Metazoa</taxon>
        <taxon>Spiralia</taxon>
        <taxon>Lophotrochozoa</taxon>
        <taxon>Mollusca</taxon>
        <taxon>Bivalvia</taxon>
        <taxon>Autobranchia</taxon>
        <taxon>Pteriomorphia</taxon>
        <taxon>Pterioida</taxon>
        <taxon>Pterioidea</taxon>
        <taxon>Pteriidae</taxon>
        <taxon>Pinctada</taxon>
    </lineage>
</organism>
<dbReference type="EMBL" id="VSWD01000001">
    <property type="protein sequence ID" value="KAK3108227.1"/>
    <property type="molecule type" value="Genomic_DNA"/>
</dbReference>
<keyword evidence="4" id="KW-1185">Reference proteome</keyword>
<evidence type="ECO:0000313" key="3">
    <source>
        <dbReference type="EMBL" id="KAK3108227.1"/>
    </source>
</evidence>
<feature type="region of interest" description="Disordered" evidence="2">
    <location>
        <begin position="17"/>
        <end position="40"/>
    </location>
</feature>
<accession>A0AA88YM66</accession>
<dbReference type="Gene3D" id="3.30.70.1820">
    <property type="entry name" value="L1 transposable element, RRM domain"/>
    <property type="match status" value="1"/>
</dbReference>
<evidence type="ECO:0000256" key="1">
    <source>
        <dbReference type="SAM" id="Coils"/>
    </source>
</evidence>
<sequence>MSYSTYLPSYFKMSTQRNTRAGVNKGSTDNASPKVGRESLGNEDNVNLIRADLKELKKVLEKTVKTDDIQTIVTTIVQQLLSQNNEEREVIIEKKVEERCRELERKHEERVIDLQERIDSQNLDIHNLKEQLSECRKEMRGVHHKMKMSEKMAETAYIKSNYNEQYSRKTNIKIYGVQEVREENTQQVTCDVIKKTAGVELNTQDIIAVHRIPGAKSKQPRPIILKLRNTERKAQVMKKRSQVKRTGNGVRLADDVTAANTALIKTLNENADIDAAWYFNGTVYGQCGDQRIKFDILDDINAKIREKSRRS</sequence>
<keyword evidence="1" id="KW-0175">Coiled coil</keyword>
<dbReference type="AlphaFoldDB" id="A0AA88YM66"/>
<feature type="coiled-coil region" evidence="1">
    <location>
        <begin position="111"/>
        <end position="145"/>
    </location>
</feature>
<protein>
    <submittedName>
        <fullName evidence="3">Uncharacterized protein</fullName>
    </submittedName>
</protein>
<gene>
    <name evidence="3" type="ORF">FSP39_003566</name>
</gene>
<dbReference type="Proteomes" id="UP001186944">
    <property type="component" value="Unassembled WGS sequence"/>
</dbReference>
<evidence type="ECO:0000256" key="2">
    <source>
        <dbReference type="SAM" id="MobiDB-lite"/>
    </source>
</evidence>
<name>A0AA88YM66_PINIB</name>
<feature type="compositionally biased region" description="Polar residues" evidence="2">
    <location>
        <begin position="17"/>
        <end position="31"/>
    </location>
</feature>
<comment type="caution">
    <text evidence="3">The sequence shown here is derived from an EMBL/GenBank/DDBJ whole genome shotgun (WGS) entry which is preliminary data.</text>
</comment>
<evidence type="ECO:0000313" key="4">
    <source>
        <dbReference type="Proteomes" id="UP001186944"/>
    </source>
</evidence>
<reference evidence="3" key="1">
    <citation type="submission" date="2019-08" db="EMBL/GenBank/DDBJ databases">
        <title>The improved chromosome-level genome for the pearl oyster Pinctada fucata martensii using PacBio sequencing and Hi-C.</title>
        <authorList>
            <person name="Zheng Z."/>
        </authorList>
    </citation>
    <scope>NUCLEOTIDE SEQUENCE</scope>
    <source>
        <strain evidence="3">ZZ-2019</strain>
        <tissue evidence="3">Adductor muscle</tissue>
    </source>
</reference>